<protein>
    <submittedName>
        <fullName evidence="2">Membrane protein</fullName>
    </submittedName>
</protein>
<accession>B9DSN1</accession>
<evidence type="ECO:0000256" key="1">
    <source>
        <dbReference type="SAM" id="Phobius"/>
    </source>
</evidence>
<dbReference type="OrthoDB" id="1698854at2"/>
<keyword evidence="1" id="KW-0472">Membrane</keyword>
<evidence type="ECO:0000313" key="3">
    <source>
        <dbReference type="Proteomes" id="UP000000449"/>
    </source>
</evidence>
<gene>
    <name evidence="2" type="ordered locus">SUB1216</name>
</gene>
<dbReference type="HOGENOM" id="CLU_091970_3_2_9"/>
<keyword evidence="1" id="KW-1133">Transmembrane helix</keyword>
<sequence length="112" mass="12920">MVIAFLSLLLTWNLVVLVMYGVDKRKAIKGNWRISEKTLLLSALFWGGLGAMIGGKLFHHKTQKWYFQATWYLGIAVIFVTAYYLYIFFLKHPNDLLNALFRGFSCPIPCIL</sequence>
<organism evidence="2 3">
    <name type="scientific">Streptococcus uberis (strain ATCC BAA-854 / 0140J)</name>
    <dbReference type="NCBI Taxonomy" id="218495"/>
    <lineage>
        <taxon>Bacteria</taxon>
        <taxon>Bacillati</taxon>
        <taxon>Bacillota</taxon>
        <taxon>Bacilli</taxon>
        <taxon>Lactobacillales</taxon>
        <taxon>Streptococcaceae</taxon>
        <taxon>Streptococcus</taxon>
    </lineage>
</organism>
<reference evidence="3" key="1">
    <citation type="journal article" date="2009" name="BMC Genomics">
        <title>Evidence for niche adaptation in the genome of the bovine pathogen Streptococcus uberis.</title>
        <authorList>
            <person name="Ward P.N."/>
            <person name="Holden M.T.G."/>
            <person name="Leigh J.A."/>
            <person name="Lennard N."/>
            <person name="Bignell A."/>
            <person name="Barron A."/>
            <person name="Clark L."/>
            <person name="Quail M.A."/>
            <person name="Woodward J."/>
            <person name="Barrell B.G."/>
            <person name="Egan S.A."/>
            <person name="Field T.R."/>
            <person name="Maskell D."/>
            <person name="Kehoe M."/>
            <person name="Dowson C.G."/>
            <person name="Chanter N."/>
            <person name="Whatmore A.M."/>
            <person name="Bentley S.D."/>
            <person name="Parkhill J."/>
        </authorList>
    </citation>
    <scope>NUCLEOTIDE SEQUENCE [LARGE SCALE GENOMIC DNA]</scope>
    <source>
        <strain evidence="3">ATCC BAA-854 / 0140J</strain>
    </source>
</reference>
<dbReference type="Pfam" id="PF06961">
    <property type="entry name" value="DUF1294"/>
    <property type="match status" value="1"/>
</dbReference>
<keyword evidence="1" id="KW-0812">Transmembrane</keyword>
<dbReference type="EMBL" id="AM946015">
    <property type="protein sequence ID" value="CAR42664.1"/>
    <property type="molecule type" value="Genomic_DNA"/>
</dbReference>
<feature type="transmembrane region" description="Helical" evidence="1">
    <location>
        <begin position="41"/>
        <end position="58"/>
    </location>
</feature>
<name>B9DSN1_STRU0</name>
<dbReference type="AlphaFoldDB" id="B9DSN1"/>
<keyword evidence="3" id="KW-1185">Reference proteome</keyword>
<feature type="transmembrane region" description="Helical" evidence="1">
    <location>
        <begin position="70"/>
        <end position="89"/>
    </location>
</feature>
<dbReference type="STRING" id="218495.SUB1216"/>
<dbReference type="KEGG" id="sub:SUB1216"/>
<evidence type="ECO:0000313" key="2">
    <source>
        <dbReference type="EMBL" id="CAR42664.1"/>
    </source>
</evidence>
<dbReference type="Proteomes" id="UP000000449">
    <property type="component" value="Chromosome"/>
</dbReference>
<dbReference type="eggNOG" id="COG3326">
    <property type="taxonomic scope" value="Bacteria"/>
</dbReference>
<dbReference type="RefSeq" id="WP_012658694.1">
    <property type="nucleotide sequence ID" value="NC_012004.1"/>
</dbReference>
<proteinExistence type="predicted"/>
<dbReference type="InterPro" id="IPR010718">
    <property type="entry name" value="DUF1294"/>
</dbReference>